<dbReference type="AlphaFoldDB" id="A0AAV1RRP4"/>
<reference evidence="2 3" key="1">
    <citation type="submission" date="2024-01" db="EMBL/GenBank/DDBJ databases">
        <authorList>
            <person name="Waweru B."/>
        </authorList>
    </citation>
    <scope>NUCLEOTIDE SEQUENCE [LARGE SCALE GENOMIC DNA]</scope>
</reference>
<dbReference type="SUPFAM" id="SSF81383">
    <property type="entry name" value="F-box domain"/>
    <property type="match status" value="1"/>
</dbReference>
<dbReference type="PANTHER" id="PTHR31215">
    <property type="entry name" value="OS05G0510400 PROTEIN-RELATED"/>
    <property type="match status" value="1"/>
</dbReference>
<accession>A0AAV1RRP4</accession>
<organism evidence="2 3">
    <name type="scientific">Dovyalis caffra</name>
    <dbReference type="NCBI Taxonomy" id="77055"/>
    <lineage>
        <taxon>Eukaryota</taxon>
        <taxon>Viridiplantae</taxon>
        <taxon>Streptophyta</taxon>
        <taxon>Embryophyta</taxon>
        <taxon>Tracheophyta</taxon>
        <taxon>Spermatophyta</taxon>
        <taxon>Magnoliopsida</taxon>
        <taxon>eudicotyledons</taxon>
        <taxon>Gunneridae</taxon>
        <taxon>Pentapetalae</taxon>
        <taxon>rosids</taxon>
        <taxon>fabids</taxon>
        <taxon>Malpighiales</taxon>
        <taxon>Salicaceae</taxon>
        <taxon>Flacourtieae</taxon>
        <taxon>Dovyalis</taxon>
    </lineage>
</organism>
<dbReference type="InterPro" id="IPR001810">
    <property type="entry name" value="F-box_dom"/>
</dbReference>
<dbReference type="Proteomes" id="UP001314170">
    <property type="component" value="Unassembled WGS sequence"/>
</dbReference>
<sequence>MKRTKESTEESNKQDVKLRKSEILADKITKLPAELTTKIFSKMEDDPKTLIRCSAVCKNWGYFVSKTVNLSLRFLSTGEKGESLPCSKRHYHIPVAAIPSIMKVFANLESLKIKLCRFPSATSQPPCCQNFNQIKVEWDGDDYHTYTCTAFEVGLLSSSIKGAVLFHDFSRNNFATIHSFSVTYFYWKMLDHRPKTLSSMVIMSSKMERSRSGGKVFLKYEQLPNLRDSVSNSKVNKSWLEDPQHVVHWHKNHSAKNHLLQEQVWLVYEWKYFVANKELDQKELDEKELSAKKTDFTELLDGLDYDAGGDRIRKRRTPCRQKVKRIKKTSLPHIQQVHHSFASLHSRHRALCLNGSEKCTVILAAMP</sequence>
<dbReference type="EMBL" id="CAWUPB010001157">
    <property type="protein sequence ID" value="CAK7339376.1"/>
    <property type="molecule type" value="Genomic_DNA"/>
</dbReference>
<evidence type="ECO:0000313" key="3">
    <source>
        <dbReference type="Proteomes" id="UP001314170"/>
    </source>
</evidence>
<dbReference type="Pfam" id="PF12937">
    <property type="entry name" value="F-box-like"/>
    <property type="match status" value="1"/>
</dbReference>
<proteinExistence type="predicted"/>
<gene>
    <name evidence="2" type="ORF">DCAF_LOCUS14427</name>
</gene>
<evidence type="ECO:0000313" key="2">
    <source>
        <dbReference type="EMBL" id="CAK7339376.1"/>
    </source>
</evidence>
<name>A0AAV1RRP4_9ROSI</name>
<evidence type="ECO:0000259" key="1">
    <source>
        <dbReference type="Pfam" id="PF12937"/>
    </source>
</evidence>
<keyword evidence="3" id="KW-1185">Reference proteome</keyword>
<comment type="caution">
    <text evidence="2">The sequence shown here is derived from an EMBL/GenBank/DDBJ whole genome shotgun (WGS) entry which is preliminary data.</text>
</comment>
<dbReference type="InterPro" id="IPR044809">
    <property type="entry name" value="AUF1-like"/>
</dbReference>
<dbReference type="InterPro" id="IPR036047">
    <property type="entry name" value="F-box-like_dom_sf"/>
</dbReference>
<feature type="domain" description="F-box" evidence="1">
    <location>
        <begin position="29"/>
        <end position="65"/>
    </location>
</feature>
<dbReference type="Gene3D" id="1.20.1280.50">
    <property type="match status" value="1"/>
</dbReference>
<protein>
    <recommendedName>
        <fullName evidence="1">F-box domain-containing protein</fullName>
    </recommendedName>
</protein>